<feature type="transmembrane region" description="Helical" evidence="1">
    <location>
        <begin position="127"/>
        <end position="148"/>
    </location>
</feature>
<evidence type="ECO:0000313" key="2">
    <source>
        <dbReference type="EMBL" id="MFD1175130.1"/>
    </source>
</evidence>
<sequence>MENTQKKPFACKLLIGLHGLLGVGAVFGGGALMLDPTGNLIGMPSDIMKVPLFPNYFIPGLILLFILGICPLLVMLALIKKWAWPWGEKLNIFRQTQHWAWAFSLYIGFALIIWIVVEVYIINGASFIHLFYTGLGLMIQMVTLLPSVSEYYRKDSHQAA</sequence>
<accession>A0ABW3RTT9</accession>
<comment type="caution">
    <text evidence="2">The sequence shown here is derived from an EMBL/GenBank/DDBJ whole genome shotgun (WGS) entry which is preliminary data.</text>
</comment>
<dbReference type="EMBL" id="JBHTLM010000001">
    <property type="protein sequence ID" value="MFD1175130.1"/>
    <property type="molecule type" value="Genomic_DNA"/>
</dbReference>
<keyword evidence="3" id="KW-1185">Reference proteome</keyword>
<keyword evidence="1" id="KW-1133">Transmembrane helix</keyword>
<gene>
    <name evidence="2" type="ORF">ACFQ3W_02240</name>
</gene>
<organism evidence="2 3">
    <name type="scientific">Paenibacillus puldeungensis</name>
    <dbReference type="NCBI Taxonomy" id="696536"/>
    <lineage>
        <taxon>Bacteria</taxon>
        <taxon>Bacillati</taxon>
        <taxon>Bacillota</taxon>
        <taxon>Bacilli</taxon>
        <taxon>Bacillales</taxon>
        <taxon>Paenibacillaceae</taxon>
        <taxon>Paenibacillus</taxon>
    </lineage>
</organism>
<reference evidence="3" key="1">
    <citation type="journal article" date="2019" name="Int. J. Syst. Evol. Microbiol.">
        <title>The Global Catalogue of Microorganisms (GCM) 10K type strain sequencing project: providing services to taxonomists for standard genome sequencing and annotation.</title>
        <authorList>
            <consortium name="The Broad Institute Genomics Platform"/>
            <consortium name="The Broad Institute Genome Sequencing Center for Infectious Disease"/>
            <person name="Wu L."/>
            <person name="Ma J."/>
        </authorList>
    </citation>
    <scope>NUCLEOTIDE SEQUENCE [LARGE SCALE GENOMIC DNA]</scope>
    <source>
        <strain evidence="3">CCUG 59189</strain>
    </source>
</reference>
<feature type="transmembrane region" description="Helical" evidence="1">
    <location>
        <begin position="99"/>
        <end position="121"/>
    </location>
</feature>
<keyword evidence="1" id="KW-0472">Membrane</keyword>
<dbReference type="RefSeq" id="WP_379316158.1">
    <property type="nucleotide sequence ID" value="NZ_JBHTLM010000001.1"/>
</dbReference>
<name>A0ABW3RTT9_9BACL</name>
<dbReference type="Proteomes" id="UP001597262">
    <property type="component" value="Unassembled WGS sequence"/>
</dbReference>
<keyword evidence="1" id="KW-0812">Transmembrane</keyword>
<proteinExistence type="predicted"/>
<feature type="transmembrane region" description="Helical" evidence="1">
    <location>
        <begin position="56"/>
        <end position="79"/>
    </location>
</feature>
<evidence type="ECO:0008006" key="4">
    <source>
        <dbReference type="Google" id="ProtNLM"/>
    </source>
</evidence>
<feature type="transmembrane region" description="Helical" evidence="1">
    <location>
        <begin position="12"/>
        <end position="34"/>
    </location>
</feature>
<evidence type="ECO:0000313" key="3">
    <source>
        <dbReference type="Proteomes" id="UP001597262"/>
    </source>
</evidence>
<evidence type="ECO:0000256" key="1">
    <source>
        <dbReference type="SAM" id="Phobius"/>
    </source>
</evidence>
<protein>
    <recommendedName>
        <fullName evidence="4">DUF2178 domain-containing protein</fullName>
    </recommendedName>
</protein>